<gene>
    <name evidence="5" type="ORF">GLV81_12385</name>
</gene>
<sequence length="323" mass="35885">MSRILPIGVLGCSAFAKRSFIQELKNSGLFELKAIASRSISKAEAYAQQFNCDAVGSYEDLLQRTDIEVVYMPLPIGIHTEWLMKALQAGKHVLVEKSFTSNITDTKAILALAKEKSLCVFENFMFPFHSQMTYVQNELANGTIGQLQAVRSSFGFPMFDAADNIRYKKELGGGALLDAGAYTLLAAQLFLGKRLQVVGAVLNNDGHEVDFNDHVLLQNEEGICAQLSFGFNHFYQNNIELWGTTGKMVMKRAFTAAPGFAPTVEIEKPDGITSLQLPADNHFQKLLQQFYRSILEQPDWQFAQIEAQSALISAVFEKANQHS</sequence>
<dbReference type="EMBL" id="CP046566">
    <property type="protein sequence ID" value="QGW28792.1"/>
    <property type="molecule type" value="Genomic_DNA"/>
</dbReference>
<evidence type="ECO:0000313" key="6">
    <source>
        <dbReference type="Proteomes" id="UP000426027"/>
    </source>
</evidence>
<comment type="similarity">
    <text evidence="1">Belongs to the Gfo/Idh/MocA family.</text>
</comment>
<dbReference type="PANTHER" id="PTHR22604">
    <property type="entry name" value="OXIDOREDUCTASES"/>
    <property type="match status" value="1"/>
</dbReference>
<dbReference type="SUPFAM" id="SSF51735">
    <property type="entry name" value="NAD(P)-binding Rossmann-fold domains"/>
    <property type="match status" value="1"/>
</dbReference>
<proteinExistence type="inferred from homology"/>
<dbReference type="InterPro" id="IPR055170">
    <property type="entry name" value="GFO_IDH_MocA-like_dom"/>
</dbReference>
<evidence type="ECO:0000256" key="2">
    <source>
        <dbReference type="ARBA" id="ARBA00023002"/>
    </source>
</evidence>
<dbReference type="InterPro" id="IPR050984">
    <property type="entry name" value="Gfo/Idh/MocA_domain"/>
</dbReference>
<dbReference type="Gene3D" id="3.30.360.10">
    <property type="entry name" value="Dihydrodipicolinate Reductase, domain 2"/>
    <property type="match status" value="1"/>
</dbReference>
<dbReference type="SUPFAM" id="SSF55347">
    <property type="entry name" value="Glyceraldehyde-3-phosphate dehydrogenase-like, C-terminal domain"/>
    <property type="match status" value="1"/>
</dbReference>
<protein>
    <submittedName>
        <fullName evidence="5">Gfo/Idh/MocA family oxidoreductase</fullName>
    </submittedName>
</protein>
<evidence type="ECO:0000259" key="4">
    <source>
        <dbReference type="Pfam" id="PF22725"/>
    </source>
</evidence>
<evidence type="ECO:0000259" key="3">
    <source>
        <dbReference type="Pfam" id="PF01408"/>
    </source>
</evidence>
<name>A0A6I6GPD3_9BACT</name>
<feature type="domain" description="Gfo/Idh/MocA-like oxidoreductase N-terminal" evidence="3">
    <location>
        <begin position="7"/>
        <end position="124"/>
    </location>
</feature>
<dbReference type="RefSeq" id="WP_157479145.1">
    <property type="nucleotide sequence ID" value="NZ_CP046566.1"/>
</dbReference>
<dbReference type="GO" id="GO:0000166">
    <property type="term" value="F:nucleotide binding"/>
    <property type="evidence" value="ECO:0007669"/>
    <property type="project" value="InterPro"/>
</dbReference>
<dbReference type="GO" id="GO:0016491">
    <property type="term" value="F:oxidoreductase activity"/>
    <property type="evidence" value="ECO:0007669"/>
    <property type="project" value="UniProtKB-KW"/>
</dbReference>
<keyword evidence="6" id="KW-1185">Reference proteome</keyword>
<dbReference type="PANTHER" id="PTHR22604:SF105">
    <property type="entry name" value="TRANS-1,2-DIHYDROBENZENE-1,2-DIOL DEHYDROGENASE"/>
    <property type="match status" value="1"/>
</dbReference>
<evidence type="ECO:0000313" key="5">
    <source>
        <dbReference type="EMBL" id="QGW28792.1"/>
    </source>
</evidence>
<dbReference type="KEGG" id="fls:GLV81_12385"/>
<keyword evidence="2" id="KW-0560">Oxidoreductase</keyword>
<organism evidence="5 6">
    <name type="scientific">Phnomibacter ginsenosidimutans</name>
    <dbReference type="NCBI Taxonomy" id="2676868"/>
    <lineage>
        <taxon>Bacteria</taxon>
        <taxon>Pseudomonadati</taxon>
        <taxon>Bacteroidota</taxon>
        <taxon>Chitinophagia</taxon>
        <taxon>Chitinophagales</taxon>
        <taxon>Chitinophagaceae</taxon>
        <taxon>Phnomibacter</taxon>
    </lineage>
</organism>
<dbReference type="Proteomes" id="UP000426027">
    <property type="component" value="Chromosome"/>
</dbReference>
<reference evidence="5 6" key="1">
    <citation type="submission" date="2019-11" db="EMBL/GenBank/DDBJ databases">
        <authorList>
            <person name="Im W.T."/>
        </authorList>
    </citation>
    <scope>NUCLEOTIDE SEQUENCE [LARGE SCALE GENOMIC DNA]</scope>
    <source>
        <strain evidence="5 6">SB-02</strain>
    </source>
</reference>
<accession>A0A6I6GPD3</accession>
<dbReference type="AlphaFoldDB" id="A0A6I6GPD3"/>
<evidence type="ECO:0000256" key="1">
    <source>
        <dbReference type="ARBA" id="ARBA00010928"/>
    </source>
</evidence>
<dbReference type="InterPro" id="IPR000683">
    <property type="entry name" value="Gfo/Idh/MocA-like_OxRdtase_N"/>
</dbReference>
<dbReference type="Pfam" id="PF22725">
    <property type="entry name" value="GFO_IDH_MocA_C3"/>
    <property type="match status" value="1"/>
</dbReference>
<dbReference type="Gene3D" id="3.40.50.720">
    <property type="entry name" value="NAD(P)-binding Rossmann-like Domain"/>
    <property type="match status" value="1"/>
</dbReference>
<feature type="domain" description="GFO/IDH/MocA-like oxidoreductase" evidence="4">
    <location>
        <begin position="135"/>
        <end position="248"/>
    </location>
</feature>
<dbReference type="InterPro" id="IPR036291">
    <property type="entry name" value="NAD(P)-bd_dom_sf"/>
</dbReference>
<dbReference type="Pfam" id="PF01408">
    <property type="entry name" value="GFO_IDH_MocA"/>
    <property type="match status" value="1"/>
</dbReference>